<reference evidence="1 2" key="1">
    <citation type="journal article" date="2015" name="Proc. Natl. Acad. Sci. U.S.A.">
        <title>The resurrection genome of Boea hygrometrica: A blueprint for survival of dehydration.</title>
        <authorList>
            <person name="Xiao L."/>
            <person name="Yang G."/>
            <person name="Zhang L."/>
            <person name="Yang X."/>
            <person name="Zhao S."/>
            <person name="Ji Z."/>
            <person name="Zhou Q."/>
            <person name="Hu M."/>
            <person name="Wang Y."/>
            <person name="Chen M."/>
            <person name="Xu Y."/>
            <person name="Jin H."/>
            <person name="Xiao X."/>
            <person name="Hu G."/>
            <person name="Bao F."/>
            <person name="Hu Y."/>
            <person name="Wan P."/>
            <person name="Li L."/>
            <person name="Deng X."/>
            <person name="Kuang T."/>
            <person name="Xiang C."/>
            <person name="Zhu J.K."/>
            <person name="Oliver M.J."/>
            <person name="He Y."/>
        </authorList>
    </citation>
    <scope>NUCLEOTIDE SEQUENCE [LARGE SCALE GENOMIC DNA]</scope>
    <source>
        <strain evidence="2">cv. XS01</strain>
    </source>
</reference>
<dbReference type="Proteomes" id="UP000250235">
    <property type="component" value="Unassembled WGS sequence"/>
</dbReference>
<evidence type="ECO:0000313" key="2">
    <source>
        <dbReference type="Proteomes" id="UP000250235"/>
    </source>
</evidence>
<organism evidence="1 2">
    <name type="scientific">Dorcoceras hygrometricum</name>
    <dbReference type="NCBI Taxonomy" id="472368"/>
    <lineage>
        <taxon>Eukaryota</taxon>
        <taxon>Viridiplantae</taxon>
        <taxon>Streptophyta</taxon>
        <taxon>Embryophyta</taxon>
        <taxon>Tracheophyta</taxon>
        <taxon>Spermatophyta</taxon>
        <taxon>Magnoliopsida</taxon>
        <taxon>eudicotyledons</taxon>
        <taxon>Gunneridae</taxon>
        <taxon>Pentapetalae</taxon>
        <taxon>asterids</taxon>
        <taxon>lamiids</taxon>
        <taxon>Lamiales</taxon>
        <taxon>Gesneriaceae</taxon>
        <taxon>Didymocarpoideae</taxon>
        <taxon>Trichosporeae</taxon>
        <taxon>Loxocarpinae</taxon>
        <taxon>Dorcoceras</taxon>
    </lineage>
</organism>
<sequence length="943" mass="105624">MFKALEANGLRGFLGCESVLYEKELEQFFETALLPTEGIVNFSEVPKDRVYDARSIFSKKGVQVEIHGKKKHMKYEFRLLSDILAKAVTVKAGSFDAVTTERFQMMTAIHFGLKVNWSKVLFNVLKDMVDKSQRKAKGFAAQIGVLLKGIPAIALGEGVPFTFAKILSMKTINTYIATNTTIDAREEQGMVSEAIVKRKSKSTKKSSSADDTPVKVISEIAGSKKRVATEDNAPAIPKKRLTVKTKPSPSQASLDTVNVTHDVVPLQTIDPTPAATAVNSPVPKQKSRKRRLVLPTGSDDETMGEQELVKDTDEAAIKPTDEVDIIIEQVLEETLKLGVNEEEYGGQGVDEAAFVDDFAQWLDDFVARNNEPEIVETRFVTRAEGSTSPVAVKYMNRAVSSMFTNEEHMSINDLLLQISDDMLLPLITATEITKTRLGESISITAVRERDVYPASLPRISIHDKGKAILEEDEPTRGNPAREMVELICGDIEFLVRLQDQVMIDVVKFFHSFSLNKLSNFDAVLELKEKEKLMLEWAETDSLAMAVKRKGMFGCLRPVREDICQEIVIYNLGVERIPTDFLSTFAQGMACHSFVDSVVQRDSGDIQEVDIKDVEEVDMVSLDGSTVYRSPSPIFQEVDSFEHDLQFALGPAIFPSVAQEERLYYVQSPESSPAISLHQESSSSSTDVSMHFNSEDISLNAKTDTQPSAPVDFTVFTDALEDLRLSMSQRIHDSNCEILSKINSVEIGVREALLKQNDLIRQSLQNARRDHETQGFTQVMHINDLKKGMLAQVGPAFQDLMDIKRSQREQDSKITALDKQVAAIRSEQLDFQSKIAEDLLSLSTQFGDIVDYIRGGDSKKGEGSSSRPPHSFLEVAADLFNHLLQIKFEIVDMLQVWKIWKRLRKELMRQIDVRQIDGKEKEIDREEKGGLAEVERLRGEEDFD</sequence>
<keyword evidence="2" id="KW-1185">Reference proteome</keyword>
<proteinExistence type="predicted"/>
<gene>
    <name evidence="1" type="ORF">F511_30288</name>
</gene>
<dbReference type="AlphaFoldDB" id="A0A2Z7C5F9"/>
<evidence type="ECO:0008006" key="3">
    <source>
        <dbReference type="Google" id="ProtNLM"/>
    </source>
</evidence>
<dbReference type="EMBL" id="KV000944">
    <property type="protein sequence ID" value="KZV39485.1"/>
    <property type="molecule type" value="Genomic_DNA"/>
</dbReference>
<evidence type="ECO:0000313" key="1">
    <source>
        <dbReference type="EMBL" id="KZV39485.1"/>
    </source>
</evidence>
<name>A0A2Z7C5F9_9LAMI</name>
<accession>A0A2Z7C5F9</accession>
<protein>
    <recommendedName>
        <fullName evidence="3">Dystroglycan-like</fullName>
    </recommendedName>
</protein>